<dbReference type="KEGG" id="sind:110012443"/>
<dbReference type="InterPro" id="IPR029472">
    <property type="entry name" value="Copia-like_N"/>
</dbReference>
<dbReference type="PANTHER" id="PTHR37610">
    <property type="entry name" value="CCHC-TYPE DOMAIN-CONTAINING PROTEIN"/>
    <property type="match status" value="1"/>
</dbReference>
<dbReference type="AlphaFoldDB" id="A0A8M8UZI8"/>
<organism evidence="3 4">
    <name type="scientific">Sesamum indicum</name>
    <name type="common">Oriental sesame</name>
    <name type="synonym">Sesamum orientale</name>
    <dbReference type="NCBI Taxonomy" id="4182"/>
    <lineage>
        <taxon>Eukaryota</taxon>
        <taxon>Viridiplantae</taxon>
        <taxon>Streptophyta</taxon>
        <taxon>Embryophyta</taxon>
        <taxon>Tracheophyta</taxon>
        <taxon>Spermatophyta</taxon>
        <taxon>Magnoliopsida</taxon>
        <taxon>eudicotyledons</taxon>
        <taxon>Gunneridae</taxon>
        <taxon>Pentapetalae</taxon>
        <taxon>asterids</taxon>
        <taxon>lamiids</taxon>
        <taxon>Lamiales</taxon>
        <taxon>Pedaliaceae</taxon>
        <taxon>Sesamum</taxon>
    </lineage>
</organism>
<dbReference type="OrthoDB" id="695502at2759"/>
<proteinExistence type="predicted"/>
<feature type="domain" description="Retrotransposon Copia-like N-terminal" evidence="2">
    <location>
        <begin position="19"/>
        <end position="64"/>
    </location>
</feature>
<dbReference type="RefSeq" id="XP_020551802.1">
    <property type="nucleotide sequence ID" value="XM_020696143.1"/>
</dbReference>
<evidence type="ECO:0000313" key="4">
    <source>
        <dbReference type="RefSeq" id="XP_020551802.1"/>
    </source>
</evidence>
<dbReference type="PANTHER" id="PTHR37610:SF40">
    <property type="entry name" value="OS01G0909600 PROTEIN"/>
    <property type="match status" value="1"/>
</dbReference>
<accession>A0A8M8UZI8</accession>
<gene>
    <name evidence="4" type="primary">LOC110012443</name>
</gene>
<reference evidence="4" key="2">
    <citation type="submission" date="2025-08" db="UniProtKB">
        <authorList>
            <consortium name="RefSeq"/>
        </authorList>
    </citation>
    <scope>IDENTIFICATION</scope>
</reference>
<evidence type="ECO:0000256" key="1">
    <source>
        <dbReference type="SAM" id="MobiDB-lite"/>
    </source>
</evidence>
<keyword evidence="3" id="KW-1185">Reference proteome</keyword>
<feature type="compositionally biased region" description="Polar residues" evidence="1">
    <location>
        <begin position="344"/>
        <end position="356"/>
    </location>
</feature>
<evidence type="ECO:0000259" key="2">
    <source>
        <dbReference type="Pfam" id="PF14244"/>
    </source>
</evidence>
<evidence type="ECO:0000313" key="3">
    <source>
        <dbReference type="Proteomes" id="UP000504604"/>
    </source>
</evidence>
<reference evidence="3" key="1">
    <citation type="submission" date="2024-10" db="UniProtKB">
        <authorList>
            <consortium name="RefSeq"/>
        </authorList>
    </citation>
    <scope>NUCLEOTIDE SEQUENCE [LARGE SCALE GENOMIC DNA]</scope>
    <source>
        <strain evidence="3">cv. Zhongzhi No. 13</strain>
    </source>
</reference>
<sequence>MTDKEEKEERISTDVGIQENDNRSISLVSAPLNGNNYLSWARSIKIALGARRKLGYIDGTQTKPMEDKEAIEQWQKNDYMVVSWILNSISKEIAEAFLYAESARDLWVELEMRFGESNGPLLYQIQREIASISQKNSTVAAYFTKLKRLWDELGSLDPLPVCTCGASKRMSERNASYQLIQFLMGLNDVYDHTKNQILIMDPLPSAAKAYSMVHRVERQRQVNSEFAEVEKEGVMAVQISETKPQSNMRTNFKKGPAVDKRQLQCDHCKRKGHLKEGCFELVGYPDWYKNMTDQRRIGSRPANTRMNNPRMNQQANSLQTTMNNEPDTNFSEMIRREMLKIMQDQNNSQMSSNFSDFQGYAGP</sequence>
<dbReference type="GeneID" id="110012443"/>
<dbReference type="Gramene" id="SIN_1021459.t">
    <property type="protein sequence ID" value="SIN_1021459.t"/>
    <property type="gene ID" value="SIN_1021459"/>
</dbReference>
<feature type="region of interest" description="Disordered" evidence="1">
    <location>
        <begin position="344"/>
        <end position="363"/>
    </location>
</feature>
<dbReference type="Pfam" id="PF14244">
    <property type="entry name" value="Retrotran_gag_3"/>
    <property type="match status" value="1"/>
</dbReference>
<name>A0A8M8UZI8_SESIN</name>
<dbReference type="Proteomes" id="UP000504604">
    <property type="component" value="Linkage group LG1"/>
</dbReference>
<protein>
    <submittedName>
        <fullName evidence="4">Uncharacterized protein LOC110012443</fullName>
    </submittedName>
</protein>